<keyword evidence="7" id="KW-1185">Reference proteome</keyword>
<evidence type="ECO:0000256" key="2">
    <source>
        <dbReference type="ARBA" id="ARBA00022801"/>
    </source>
</evidence>
<dbReference type="Pfam" id="PF06737">
    <property type="entry name" value="Transglycosylas"/>
    <property type="match status" value="1"/>
</dbReference>
<dbReference type="InterPro" id="IPR010618">
    <property type="entry name" value="RPF"/>
</dbReference>
<comment type="caution">
    <text evidence="6">The sequence shown here is derived from an EMBL/GenBank/DDBJ whole genome shotgun (WGS) entry which is preliminary data.</text>
</comment>
<evidence type="ECO:0000256" key="1">
    <source>
        <dbReference type="ARBA" id="ARBA00010830"/>
    </source>
</evidence>
<name>A0ABS5NIJ7_TSUPA</name>
<feature type="transmembrane region" description="Helical" evidence="4">
    <location>
        <begin position="139"/>
        <end position="158"/>
    </location>
</feature>
<dbReference type="Proteomes" id="UP000676853">
    <property type="component" value="Unassembled WGS sequence"/>
</dbReference>
<dbReference type="RefSeq" id="WP_212555217.1">
    <property type="nucleotide sequence ID" value="NZ_JAGXOE010000108.1"/>
</dbReference>
<feature type="compositionally biased region" description="Polar residues" evidence="3">
    <location>
        <begin position="1083"/>
        <end position="1094"/>
    </location>
</feature>
<keyword evidence="4" id="KW-0812">Transmembrane</keyword>
<feature type="compositionally biased region" description="Low complexity" evidence="3">
    <location>
        <begin position="905"/>
        <end position="925"/>
    </location>
</feature>
<evidence type="ECO:0000256" key="3">
    <source>
        <dbReference type="SAM" id="MobiDB-lite"/>
    </source>
</evidence>
<evidence type="ECO:0000313" key="6">
    <source>
        <dbReference type="EMBL" id="MBS4104106.1"/>
    </source>
</evidence>
<feature type="compositionally biased region" description="Basic and acidic residues" evidence="3">
    <location>
        <begin position="1044"/>
        <end position="1058"/>
    </location>
</feature>
<feature type="transmembrane region" description="Helical" evidence="4">
    <location>
        <begin position="164"/>
        <end position="186"/>
    </location>
</feature>
<feature type="transmembrane region" description="Helical" evidence="4">
    <location>
        <begin position="497"/>
        <end position="521"/>
    </location>
</feature>
<feature type="transmembrane region" description="Helical" evidence="4">
    <location>
        <begin position="565"/>
        <end position="588"/>
    </location>
</feature>
<feature type="region of interest" description="Disordered" evidence="3">
    <location>
        <begin position="1041"/>
        <end position="1094"/>
    </location>
</feature>
<gene>
    <name evidence="6" type="ORF">KFZ73_23070</name>
</gene>
<evidence type="ECO:0000259" key="5">
    <source>
        <dbReference type="Pfam" id="PF06737"/>
    </source>
</evidence>
<feature type="compositionally biased region" description="Polar residues" evidence="3">
    <location>
        <begin position="926"/>
        <end position="950"/>
    </location>
</feature>
<proteinExistence type="inferred from homology"/>
<protein>
    <submittedName>
        <fullName evidence="6">Transglycosylase family protein</fullName>
    </submittedName>
</protein>
<keyword evidence="2" id="KW-0378">Hydrolase</keyword>
<reference evidence="6 7" key="1">
    <citation type="submission" date="2021-04" db="EMBL/GenBank/DDBJ databases">
        <title>Whole genome sequence analysis of a thiophenic sulfur metabolizing bacteria.</title>
        <authorList>
            <person name="Akhtar N."/>
            <person name="Akram J."/>
            <person name="Aslam A."/>
        </authorList>
    </citation>
    <scope>NUCLEOTIDE SEQUENCE [LARGE SCALE GENOMIC DNA]</scope>
    <source>
        <strain evidence="6 7">3OW</strain>
    </source>
</reference>
<organism evidence="6 7">
    <name type="scientific">Tsukamurella paurometabola</name>
    <name type="common">Corynebacterium paurometabolum</name>
    <dbReference type="NCBI Taxonomy" id="2061"/>
    <lineage>
        <taxon>Bacteria</taxon>
        <taxon>Bacillati</taxon>
        <taxon>Actinomycetota</taxon>
        <taxon>Actinomycetes</taxon>
        <taxon>Mycobacteriales</taxon>
        <taxon>Tsukamurellaceae</taxon>
        <taxon>Tsukamurella</taxon>
    </lineage>
</organism>
<evidence type="ECO:0000313" key="7">
    <source>
        <dbReference type="Proteomes" id="UP000676853"/>
    </source>
</evidence>
<dbReference type="SUPFAM" id="SSF53955">
    <property type="entry name" value="Lysozyme-like"/>
    <property type="match status" value="1"/>
</dbReference>
<feature type="domain" description="Resuscitation-promoting factor core lysozyme-like" evidence="5">
    <location>
        <begin position="1093"/>
        <end position="1174"/>
    </location>
</feature>
<comment type="similarity">
    <text evidence="1">Belongs to the transglycosylase family. Rpf subfamily.</text>
</comment>
<feature type="transmembrane region" description="Helical" evidence="4">
    <location>
        <begin position="533"/>
        <end position="553"/>
    </location>
</feature>
<accession>A0ABS5NIJ7</accession>
<dbReference type="Gene3D" id="1.10.530.10">
    <property type="match status" value="1"/>
</dbReference>
<dbReference type="InterPro" id="IPR023346">
    <property type="entry name" value="Lysozyme-like_dom_sf"/>
</dbReference>
<sequence>MADTYNLGTGFLQILPRTNGFVRQLKNDLRQAKSQVGDFEVDVVLDPERFRRQLRELQRETGGLSINVRPEVSATEWARFEAQTQARLSRMDFRIRVGIDVDDDEIDRIGRRLGQINIGGGRGGGGSFGLGMLSGLARMATLASAASLAVGSLAGPLAALTSGLVAVGAAAGGAAIAGIGALGLAVGTLKVGLQGIGDALKGDADALAKLTPAAQGFVGAVSAIRSEWNKLNITAAVQESLFAGIGTKLQAFGTSILPQLRDALLTTADGWSEGANAALRYLASAEGLATVRDLLAGAGNMAANFGAALGNLIPGLTAIAGSATRVFSPLTDGIAESARKLSESLRTAAGDGSMDAFFRRSLDTAREFGAVLSNVGGIITGVFNAASAAGGGNILGGMADSLAKVREWVNSFEGQSALTTFFQSAQAAMGAVLPVVLQVAQVIGSTLAPILADVAQKIGPMLGPAVQKVGDALRTLSPVVSTVAGWIGKLVGWITPLVPALVGMAAVILPVVGALKAWAVVQGVLNTLMAMNPIGLIVVAIAALVAGLVVAYKNSETFRDVVTKAWAAVKLAFEVAWTAIKAIFGWLVDQFKNAWDRAVAMKDGIVGAWNLLRDSATAIVTWLGDKWNSFVETMKSIPSKVKAGLSGMWDGLRDGLKSAVNWCVDKLNWLIGKLNGVTSKIPGIGSVVKVPELPHLSAGGRAGIGGDGVLYGPGQAGRDSILATYGGIPTAVVAPGEYVSDVRTTRRFLPLLQSLPHLADGGVAGYGLPTGTAISYGSSDKFPEWVRALEAKFGIKASTYAGHQESNRSEAGYAPNPDSLNRGIDFSGTTEQLQKFAEYLQGIAPNVPALEQIIWSNPQTGKRIGWAGRADVSSSDYYASDYGGHQDHVHLRASGVIPAEPVPNGSVSAAGTSSGTTDSVAATAAQDTGNGSSSVPQSTASKTTDTGSINTTGLSFDGGANRLGTLLGDAVLPKDSISAAGKSMGLPEYNGPAPSEFLGKGLGTIASGVLAFFGLEQSILSSSNVYNKALHDGVAEGWRAWGPRKSEDKSADKSDSKATDSSAAAASPTADTARPTRVGIPLVQNSDGTWTSSNPEWAKLIRRESGGNATITQGVSDSNSANGDLATGLFQITGGTWKLYGGTEYAPSAREATPQQQAEIAAKIFRANNGRDWGVGLAGRENADKLRAGLYDSGGILEPGVTLAQNDTGKPEAILTAPQWRTAQAAIDLAQTRPDPRRIVPAPGQVEEVDPRPEFGVIERQAPAPIGVGGEGANTSVSGAIASGLGQYAQSVTSQATSALATAGTAAAGPAGLVGPGAAAAQGLVGLGSNLASKFAPKVFGSLGGSLGLDGRQSTNLFQSLNANRTNPALLQGVKPKASTGPTTASSSADINFHGDVRVLDSDAFVDRIDRERQIRAAAPLNTAPRV</sequence>
<feature type="compositionally biased region" description="Low complexity" evidence="3">
    <location>
        <begin position="1059"/>
        <end position="1073"/>
    </location>
</feature>
<evidence type="ECO:0000256" key="4">
    <source>
        <dbReference type="SAM" id="Phobius"/>
    </source>
</evidence>
<keyword evidence="4" id="KW-1133">Transmembrane helix</keyword>
<feature type="region of interest" description="Disordered" evidence="3">
    <location>
        <begin position="897"/>
        <end position="950"/>
    </location>
</feature>
<dbReference type="EMBL" id="JAGXOE010000108">
    <property type="protein sequence ID" value="MBS4104106.1"/>
    <property type="molecule type" value="Genomic_DNA"/>
</dbReference>
<keyword evidence="4" id="KW-0472">Membrane</keyword>